<feature type="region of interest" description="Disordered" evidence="1">
    <location>
        <begin position="1"/>
        <end position="23"/>
    </location>
</feature>
<evidence type="ECO:0000313" key="2">
    <source>
        <dbReference type="EMBL" id="KAG7589016.1"/>
    </source>
</evidence>
<protein>
    <submittedName>
        <fullName evidence="2">Uncharacterized protein</fullName>
    </submittedName>
</protein>
<gene>
    <name evidence="2" type="ORF">ISN44_As07g013330</name>
</gene>
<dbReference type="AlphaFoldDB" id="A0A8T2BSP8"/>
<proteinExistence type="predicted"/>
<evidence type="ECO:0000256" key="1">
    <source>
        <dbReference type="SAM" id="MobiDB-lite"/>
    </source>
</evidence>
<sequence>MQAEEGTRMDISVSVPPSDTCSMPEKGQGNYSLFLSPARDSAVIPIGSSHLTAAHENQKEPHPSVGTSSISAAHENQFHRFRFRMKTYEIGFRKDTFRNLIFQLELLLSLLHMKTRRNLIHQSELLPSLCHIVIHVQRLKSEEAISHWICFLL</sequence>
<keyword evidence="3" id="KW-1185">Reference proteome</keyword>
<dbReference type="Proteomes" id="UP000694251">
    <property type="component" value="Chromosome 7"/>
</dbReference>
<organism evidence="2 3">
    <name type="scientific">Arabidopsis suecica</name>
    <name type="common">Swedish thale-cress</name>
    <name type="synonym">Cardaminopsis suecica</name>
    <dbReference type="NCBI Taxonomy" id="45249"/>
    <lineage>
        <taxon>Eukaryota</taxon>
        <taxon>Viridiplantae</taxon>
        <taxon>Streptophyta</taxon>
        <taxon>Embryophyta</taxon>
        <taxon>Tracheophyta</taxon>
        <taxon>Spermatophyta</taxon>
        <taxon>Magnoliopsida</taxon>
        <taxon>eudicotyledons</taxon>
        <taxon>Gunneridae</taxon>
        <taxon>Pentapetalae</taxon>
        <taxon>rosids</taxon>
        <taxon>malvids</taxon>
        <taxon>Brassicales</taxon>
        <taxon>Brassicaceae</taxon>
        <taxon>Camelineae</taxon>
        <taxon>Arabidopsis</taxon>
    </lineage>
</organism>
<comment type="caution">
    <text evidence="2">The sequence shown here is derived from an EMBL/GenBank/DDBJ whole genome shotgun (WGS) entry which is preliminary data.</text>
</comment>
<name>A0A8T2BSP8_ARASU</name>
<evidence type="ECO:0000313" key="3">
    <source>
        <dbReference type="Proteomes" id="UP000694251"/>
    </source>
</evidence>
<dbReference type="OrthoDB" id="10451843at2759"/>
<accession>A0A8T2BSP8</accession>
<reference evidence="2 3" key="1">
    <citation type="submission" date="2020-12" db="EMBL/GenBank/DDBJ databases">
        <title>Concerted genomic and epigenomic changes stabilize Arabidopsis allopolyploids.</title>
        <authorList>
            <person name="Chen Z."/>
        </authorList>
    </citation>
    <scope>NUCLEOTIDE SEQUENCE [LARGE SCALE GENOMIC DNA]</scope>
    <source>
        <strain evidence="2">As9502</strain>
        <tissue evidence="2">Leaf</tissue>
    </source>
</reference>
<dbReference type="EMBL" id="JAEFBJ010000007">
    <property type="protein sequence ID" value="KAG7589016.1"/>
    <property type="molecule type" value="Genomic_DNA"/>
</dbReference>